<evidence type="ECO:0000313" key="2">
    <source>
        <dbReference type="Proteomes" id="UP000037566"/>
    </source>
</evidence>
<comment type="caution">
    <text evidence="1">The sequence shown here is derived from an EMBL/GenBank/DDBJ whole genome shotgun (WGS) entry which is preliminary data.</text>
</comment>
<dbReference type="InterPro" id="IPR007553">
    <property type="entry name" value="2-thiour_desulf"/>
</dbReference>
<dbReference type="Pfam" id="PF04463">
    <property type="entry name" value="2-thiour_desulf"/>
    <property type="match status" value="1"/>
</dbReference>
<dbReference type="PATRIC" id="fig|33995.3.peg.48"/>
<accession>A0A0M0ELE6</accession>
<dbReference type="PANTHER" id="PTHR30087">
    <property type="entry name" value="INNER MEMBRANE PROTEIN"/>
    <property type="match status" value="1"/>
</dbReference>
<reference evidence="1" key="1">
    <citation type="submission" date="2015-08" db="EMBL/GenBank/DDBJ databases">
        <title>Draft genome sequence of Komagataeibacter europaeus CECT 8546 a cellulose producer strain from vinegar produced by the traditional method.</title>
        <authorList>
            <person name="Poehlein A."/>
            <person name="Valera M.J."/>
            <person name="Haack F.S."/>
            <person name="Mas A."/>
            <person name="Daniel R."/>
            <person name="Streit W.R."/>
            <person name="Mateo E."/>
        </authorList>
    </citation>
    <scope>NUCLEOTIDE SEQUENCE [LARGE SCALE GENOMIC DNA]</scope>
    <source>
        <strain evidence="1">CECT 8546</strain>
    </source>
</reference>
<proteinExistence type="predicted"/>
<organism evidence="1 2">
    <name type="scientific">Komagataeibacter europaeus</name>
    <name type="common">Gluconacetobacter europaeus</name>
    <dbReference type="NCBI Taxonomy" id="33995"/>
    <lineage>
        <taxon>Bacteria</taxon>
        <taxon>Pseudomonadati</taxon>
        <taxon>Pseudomonadota</taxon>
        <taxon>Alphaproteobacteria</taxon>
        <taxon>Acetobacterales</taxon>
        <taxon>Acetobacteraceae</taxon>
        <taxon>Komagataeibacter</taxon>
    </lineage>
</organism>
<dbReference type="PANTHER" id="PTHR30087:SF1">
    <property type="entry name" value="HYPOTHETICAL CYTOSOLIC PROTEIN"/>
    <property type="match status" value="1"/>
</dbReference>
<keyword evidence="2" id="KW-1185">Reference proteome</keyword>
<sequence>MKSTVFPPFSGTGIHVMSRMMGVSVGVSAKGWGYRSDIAIGRALPDMFLRHHCPVPSRGGSCHVQAMKPTLLISGCLSGQPVRYDGTARTLMQDSLARWQAEGRVIAFCPETAAGLPTPRPPAEIIQGRDGAAVLDGSGRVWEAGGHDVSGLFLVGAYRALDLARRHGCRFALLMDGSPSCGSSFIYDGRFTGTRHAGQGVTAALLRRNGIAVYAPARFSCLEAVMD</sequence>
<dbReference type="EMBL" id="LHUQ01000001">
    <property type="protein sequence ID" value="KON66077.1"/>
    <property type="molecule type" value="Genomic_DNA"/>
</dbReference>
<protein>
    <submittedName>
        <fullName evidence="1">Uncharacterized protein</fullName>
    </submittedName>
</protein>
<dbReference type="STRING" id="33995.KOEU_00430"/>
<gene>
    <name evidence="1" type="ORF">KOEU_00430</name>
</gene>
<dbReference type="Proteomes" id="UP000037566">
    <property type="component" value="Unassembled WGS sequence"/>
</dbReference>
<dbReference type="AlphaFoldDB" id="A0A0M0ELE6"/>
<evidence type="ECO:0000313" key="1">
    <source>
        <dbReference type="EMBL" id="KON66077.1"/>
    </source>
</evidence>
<name>A0A0M0ELE6_KOMEU</name>